<dbReference type="InterPro" id="IPR038375">
    <property type="entry name" value="NDUFAF7_sf"/>
</dbReference>
<dbReference type="InterPro" id="IPR029063">
    <property type="entry name" value="SAM-dependent_MTases_sf"/>
</dbReference>
<evidence type="ECO:0000313" key="9">
    <source>
        <dbReference type="Proteomes" id="UP000751190"/>
    </source>
</evidence>
<sequence length="451" mass="48872">MATRRRLMREFVHDCLYARSGYFSSPSERVYHPPAPVRFGALIGEADWRRTQAELVSRASAGFLTPVEYFQPWYARALGRYVVGEHLREAARAGLEGAPAHPLRIVEMGGGNGTCAAGLLGWLRDEYPSLYDSCSYELVEISPAMAERQSHRLREAGIDTDRYVVHNTSAIDWARRGARERAPCAPAGGDGGAGDAAPAATPCFILGLELLDNLPHDLVRWTARGLEQAVVVPRAAAGEASGGNDASWDAFEQQWEPLADARLRWIADLLKLDSRAAWRAAALSRARAHPGLDVLRPARAGAAWLSAVGATRPSLWVPTSAALLIDGLIRSEPAHRLVLADFDWLTPQPGGALLAPVVQSRAGASTLDRGGRVLEASDGECDVFYPTDFPMLARLYEALGGARARVVKSRAFMREHAELECAETRSGYNPLVEDFSNTALLLGEARAAPCA</sequence>
<dbReference type="PANTHER" id="PTHR12049">
    <property type="entry name" value="PROTEIN ARGININE METHYLTRANSFERASE NDUFAF7, MITOCHONDRIAL"/>
    <property type="match status" value="1"/>
</dbReference>
<comment type="subcellular location">
    <subcellularLocation>
        <location evidence="1 7">Mitochondrion</location>
    </subcellularLocation>
</comment>
<dbReference type="InterPro" id="IPR003788">
    <property type="entry name" value="NDUFAF7"/>
</dbReference>
<comment type="caution">
    <text evidence="8">The sequence shown here is derived from an EMBL/GenBank/DDBJ whole genome shotgun (WGS) entry which is preliminary data.</text>
</comment>
<dbReference type="AlphaFoldDB" id="A0A8J5X5L5"/>
<dbReference type="PANTHER" id="PTHR12049:SF5">
    <property type="entry name" value="PROTEIN ARGININE METHYLTRANSFERASE NDUFAF7 HOMOLOG, MITOCHONDRIAL"/>
    <property type="match status" value="1"/>
</dbReference>
<dbReference type="Pfam" id="PF02636">
    <property type="entry name" value="Methyltransf_28"/>
    <property type="match status" value="1"/>
</dbReference>
<dbReference type="GO" id="GO:0005739">
    <property type="term" value="C:mitochondrion"/>
    <property type="evidence" value="ECO:0007669"/>
    <property type="project" value="UniProtKB-SubCell"/>
</dbReference>
<reference evidence="8" key="1">
    <citation type="submission" date="2021-05" db="EMBL/GenBank/DDBJ databases">
        <title>The genome of the haptophyte Pavlova lutheri (Diacronema luteri, Pavlovales) - a model for lipid biosynthesis in eukaryotic algae.</title>
        <authorList>
            <person name="Hulatt C.J."/>
            <person name="Posewitz M.C."/>
        </authorList>
    </citation>
    <scope>NUCLEOTIDE SEQUENCE</scope>
    <source>
        <strain evidence="8">NIVA-4/92</strain>
    </source>
</reference>
<comment type="catalytic activity">
    <reaction evidence="6 7">
        <text>L-arginyl-[protein] + 2 S-adenosyl-L-methionine = N(omega),N(omega)'-dimethyl-L-arginyl-[protein] + 2 S-adenosyl-L-homocysteine + 2 H(+)</text>
        <dbReference type="Rhea" id="RHEA:48108"/>
        <dbReference type="Rhea" id="RHEA-COMP:10532"/>
        <dbReference type="Rhea" id="RHEA-COMP:11992"/>
        <dbReference type="ChEBI" id="CHEBI:15378"/>
        <dbReference type="ChEBI" id="CHEBI:29965"/>
        <dbReference type="ChEBI" id="CHEBI:57856"/>
        <dbReference type="ChEBI" id="CHEBI:59789"/>
        <dbReference type="ChEBI" id="CHEBI:88221"/>
        <dbReference type="EC" id="2.1.1.320"/>
    </reaction>
</comment>
<evidence type="ECO:0000256" key="7">
    <source>
        <dbReference type="RuleBase" id="RU364114"/>
    </source>
</evidence>
<dbReference type="EMBL" id="JAGTXO010000025">
    <property type="protein sequence ID" value="KAG8461576.1"/>
    <property type="molecule type" value="Genomic_DNA"/>
</dbReference>
<keyword evidence="4 7" id="KW-0808">Transferase</keyword>
<organism evidence="8 9">
    <name type="scientific">Diacronema lutheri</name>
    <name type="common">Unicellular marine alga</name>
    <name type="synonym">Monochrysis lutheri</name>
    <dbReference type="NCBI Taxonomy" id="2081491"/>
    <lineage>
        <taxon>Eukaryota</taxon>
        <taxon>Haptista</taxon>
        <taxon>Haptophyta</taxon>
        <taxon>Pavlovophyceae</taxon>
        <taxon>Pavlovales</taxon>
        <taxon>Pavlovaceae</taxon>
        <taxon>Diacronema</taxon>
    </lineage>
</organism>
<name>A0A8J5X5L5_DIALT</name>
<evidence type="ECO:0000256" key="4">
    <source>
        <dbReference type="ARBA" id="ARBA00022679"/>
    </source>
</evidence>
<dbReference type="GO" id="GO:0032259">
    <property type="term" value="P:methylation"/>
    <property type="evidence" value="ECO:0007669"/>
    <property type="project" value="UniProtKB-KW"/>
</dbReference>
<protein>
    <recommendedName>
        <fullName evidence="7">Protein arginine methyltransferase NDUFAF7</fullName>
        <ecNumber evidence="7">2.1.1.320</ecNumber>
    </recommendedName>
</protein>
<evidence type="ECO:0000313" key="8">
    <source>
        <dbReference type="EMBL" id="KAG8461576.1"/>
    </source>
</evidence>
<dbReference type="Proteomes" id="UP000751190">
    <property type="component" value="Unassembled WGS sequence"/>
</dbReference>
<dbReference type="OrthoDB" id="17415at2759"/>
<proteinExistence type="inferred from homology"/>
<dbReference type="Gene3D" id="3.40.50.12710">
    <property type="match status" value="1"/>
</dbReference>
<accession>A0A8J5X5L5</accession>
<evidence type="ECO:0000256" key="6">
    <source>
        <dbReference type="ARBA" id="ARBA00048612"/>
    </source>
</evidence>
<keyword evidence="9" id="KW-1185">Reference proteome</keyword>
<dbReference type="OMA" id="LPFAPNM"/>
<evidence type="ECO:0000256" key="2">
    <source>
        <dbReference type="ARBA" id="ARBA00005891"/>
    </source>
</evidence>
<dbReference type="SUPFAM" id="SSF53335">
    <property type="entry name" value="S-adenosyl-L-methionine-dependent methyltransferases"/>
    <property type="match status" value="1"/>
</dbReference>
<keyword evidence="5 7" id="KW-0496">Mitochondrion</keyword>
<evidence type="ECO:0000256" key="1">
    <source>
        <dbReference type="ARBA" id="ARBA00004173"/>
    </source>
</evidence>
<dbReference type="GO" id="GO:0035243">
    <property type="term" value="F:protein-arginine omega-N symmetric methyltransferase activity"/>
    <property type="evidence" value="ECO:0007669"/>
    <property type="project" value="UniProtKB-EC"/>
</dbReference>
<comment type="similarity">
    <text evidence="2 7">Belongs to the NDUFAF7 family.</text>
</comment>
<comment type="function">
    <text evidence="7">Arginine methyltransferase involved in the assembly or stability of mitochondrial NADH:ubiquinone oxidoreductase complex (complex I).</text>
</comment>
<evidence type="ECO:0000256" key="5">
    <source>
        <dbReference type="ARBA" id="ARBA00023128"/>
    </source>
</evidence>
<evidence type="ECO:0000256" key="3">
    <source>
        <dbReference type="ARBA" id="ARBA00022603"/>
    </source>
</evidence>
<keyword evidence="3 7" id="KW-0489">Methyltransferase</keyword>
<gene>
    <name evidence="8" type="ORF">KFE25_001180</name>
</gene>
<dbReference type="EC" id="2.1.1.320" evidence="7"/>